<dbReference type="Proteomes" id="UP000700596">
    <property type="component" value="Unassembled WGS sequence"/>
</dbReference>
<evidence type="ECO:0000256" key="1">
    <source>
        <dbReference type="SAM" id="Phobius"/>
    </source>
</evidence>
<proteinExistence type="predicted"/>
<keyword evidence="1" id="KW-0472">Membrane</keyword>
<organism evidence="2 3">
    <name type="scientific">Dendryphion nanum</name>
    <dbReference type="NCBI Taxonomy" id="256645"/>
    <lineage>
        <taxon>Eukaryota</taxon>
        <taxon>Fungi</taxon>
        <taxon>Dikarya</taxon>
        <taxon>Ascomycota</taxon>
        <taxon>Pezizomycotina</taxon>
        <taxon>Dothideomycetes</taxon>
        <taxon>Pleosporomycetidae</taxon>
        <taxon>Pleosporales</taxon>
        <taxon>Torulaceae</taxon>
        <taxon>Dendryphion</taxon>
    </lineage>
</organism>
<evidence type="ECO:0000313" key="3">
    <source>
        <dbReference type="Proteomes" id="UP000700596"/>
    </source>
</evidence>
<dbReference type="OrthoDB" id="3650120at2759"/>
<keyword evidence="1" id="KW-0812">Transmembrane</keyword>
<reference evidence="2" key="1">
    <citation type="journal article" date="2021" name="Nat. Commun.">
        <title>Genetic determinants of endophytism in the Arabidopsis root mycobiome.</title>
        <authorList>
            <person name="Mesny F."/>
            <person name="Miyauchi S."/>
            <person name="Thiergart T."/>
            <person name="Pickel B."/>
            <person name="Atanasova L."/>
            <person name="Karlsson M."/>
            <person name="Huettel B."/>
            <person name="Barry K.W."/>
            <person name="Haridas S."/>
            <person name="Chen C."/>
            <person name="Bauer D."/>
            <person name="Andreopoulos W."/>
            <person name="Pangilinan J."/>
            <person name="LaButti K."/>
            <person name="Riley R."/>
            <person name="Lipzen A."/>
            <person name="Clum A."/>
            <person name="Drula E."/>
            <person name="Henrissat B."/>
            <person name="Kohler A."/>
            <person name="Grigoriev I.V."/>
            <person name="Martin F.M."/>
            <person name="Hacquard S."/>
        </authorList>
    </citation>
    <scope>NUCLEOTIDE SEQUENCE</scope>
    <source>
        <strain evidence="2">MPI-CAGE-CH-0243</strain>
    </source>
</reference>
<dbReference type="AlphaFoldDB" id="A0A9P9EJP0"/>
<comment type="caution">
    <text evidence="2">The sequence shown here is derived from an EMBL/GenBank/DDBJ whole genome shotgun (WGS) entry which is preliminary data.</text>
</comment>
<dbReference type="EMBL" id="JAGMWT010000001">
    <property type="protein sequence ID" value="KAH7138342.1"/>
    <property type="molecule type" value="Genomic_DNA"/>
</dbReference>
<keyword evidence="1" id="KW-1133">Transmembrane helix</keyword>
<name>A0A9P9EJP0_9PLEO</name>
<evidence type="ECO:0000313" key="2">
    <source>
        <dbReference type="EMBL" id="KAH7138342.1"/>
    </source>
</evidence>
<sequence length="164" mass="18266">MTGSLLHVVCYFLFCCGVGALSIYRDSMQKPLASPSDITPSTISQATSVILGFTSFDCHDERYVEISLRERFVSGANFPARLKAAKIVAVVDVQRRAIPLEHFDHVRCIVTPVFSVGERAQFGSTGIEEPVWPSFALRDGTVHFDISTSRWFLAGREIDSFECR</sequence>
<gene>
    <name evidence="2" type="ORF">B0J11DRAFT_13043</name>
</gene>
<protein>
    <submittedName>
        <fullName evidence="2">Uncharacterized protein</fullName>
    </submittedName>
</protein>
<keyword evidence="3" id="KW-1185">Reference proteome</keyword>
<accession>A0A9P9EJP0</accession>
<feature type="transmembrane region" description="Helical" evidence="1">
    <location>
        <begin position="6"/>
        <end position="24"/>
    </location>
</feature>